<gene>
    <name evidence="2" type="primary">PDE6A</name>
</gene>
<reference evidence="2" key="1">
    <citation type="submission" date="2016-05" db="EMBL/GenBank/DDBJ databases">
        <authorList>
            <person name="Lavstsen T."/>
            <person name="Jespersen J.S."/>
        </authorList>
    </citation>
    <scope>NUCLEOTIDE SEQUENCE</scope>
    <source>
        <tissue evidence="2">Brain</tissue>
    </source>
</reference>
<organism evidence="2">
    <name type="scientific">Nothobranchius kadleci</name>
    <name type="common">African annual killifish</name>
    <dbReference type="NCBI Taxonomy" id="1051664"/>
    <lineage>
        <taxon>Eukaryota</taxon>
        <taxon>Metazoa</taxon>
        <taxon>Chordata</taxon>
        <taxon>Craniata</taxon>
        <taxon>Vertebrata</taxon>
        <taxon>Euteleostomi</taxon>
        <taxon>Actinopterygii</taxon>
        <taxon>Neopterygii</taxon>
        <taxon>Teleostei</taxon>
        <taxon>Neoteleostei</taxon>
        <taxon>Acanthomorphata</taxon>
        <taxon>Ovalentaria</taxon>
        <taxon>Atherinomorphae</taxon>
        <taxon>Cyprinodontiformes</taxon>
        <taxon>Nothobranchiidae</taxon>
        <taxon>Nothobranchius</taxon>
    </lineage>
</organism>
<protein>
    <submittedName>
        <fullName evidence="2">Phosphodiesterase 6A, cGMP-specific, rod, alpha</fullName>
    </submittedName>
</protein>
<evidence type="ECO:0000313" key="2">
    <source>
        <dbReference type="EMBL" id="SBP77526.1"/>
    </source>
</evidence>
<feature type="compositionally biased region" description="Basic residues" evidence="1">
    <location>
        <begin position="1"/>
        <end position="15"/>
    </location>
</feature>
<feature type="non-terminal residue" evidence="2">
    <location>
        <position position="1"/>
    </location>
</feature>
<name>A0A1A8CFG5_NOTKA</name>
<reference evidence="2" key="2">
    <citation type="submission" date="2016-06" db="EMBL/GenBank/DDBJ databases">
        <title>The genome of a short-lived fish provides insights into sex chromosome evolution and the genetic control of aging.</title>
        <authorList>
            <person name="Reichwald K."/>
            <person name="Felder M."/>
            <person name="Petzold A."/>
            <person name="Koch P."/>
            <person name="Groth M."/>
            <person name="Platzer M."/>
        </authorList>
    </citation>
    <scope>NUCLEOTIDE SEQUENCE</scope>
    <source>
        <tissue evidence="2">Brain</tissue>
    </source>
</reference>
<feature type="compositionally biased region" description="Polar residues" evidence="1">
    <location>
        <begin position="35"/>
        <end position="46"/>
    </location>
</feature>
<feature type="region of interest" description="Disordered" evidence="1">
    <location>
        <begin position="1"/>
        <end position="46"/>
    </location>
</feature>
<sequence>QQLKQPRKPKRRLLRKLQQPNKQVHPSQRLVFSVRGTTGEPSTLAA</sequence>
<accession>A0A1A8CFG5</accession>
<proteinExistence type="predicted"/>
<dbReference type="EMBL" id="HADZ01013585">
    <property type="protein sequence ID" value="SBP77526.1"/>
    <property type="molecule type" value="Transcribed_RNA"/>
</dbReference>
<evidence type="ECO:0000256" key="1">
    <source>
        <dbReference type="SAM" id="MobiDB-lite"/>
    </source>
</evidence>
<dbReference type="AlphaFoldDB" id="A0A1A8CFG5"/>